<evidence type="ECO:0000313" key="2">
    <source>
        <dbReference type="Proteomes" id="UP000559010"/>
    </source>
</evidence>
<dbReference type="RefSeq" id="WP_169677899.1">
    <property type="nucleotide sequence ID" value="NZ_JABBNU010000002.1"/>
</dbReference>
<dbReference type="AlphaFoldDB" id="A0A848IU56"/>
<evidence type="ECO:0000313" key="1">
    <source>
        <dbReference type="EMBL" id="NMM47266.1"/>
    </source>
</evidence>
<gene>
    <name evidence="1" type="ORF">HH304_02570</name>
</gene>
<sequence length="213" mass="24878">MSFLNQSNNNVNHATKRQRSGFHQSQYHIQIIPYMKFTIEKLHLIFNLIIVCSIFLSCIDKKKEIIEQEFKGSNIEFRELTLPEVFQLSQIENKLNSAAAICNCEPIKLIENAQSCQNSINIRQSIYIDSLIYFGSLENSNEEERINNEINLLKEKYSLVGEAQKLLWEIGLNHYSQNTHGLFVVDIKEKNETYICNLNLELEEVEYKLLLDE</sequence>
<protein>
    <submittedName>
        <fullName evidence="1">Uncharacterized protein</fullName>
    </submittedName>
</protein>
<proteinExistence type="predicted"/>
<reference evidence="1 2" key="1">
    <citation type="submission" date="2020-04" db="EMBL/GenBank/DDBJ databases">
        <title>Flammeovirgaceae bacterium KN852 isolated from deep sea.</title>
        <authorList>
            <person name="Zhang D.-C."/>
        </authorList>
    </citation>
    <scope>NUCLEOTIDE SEQUENCE [LARGE SCALE GENOMIC DNA]</scope>
    <source>
        <strain evidence="1 2">KN852</strain>
    </source>
</reference>
<name>A0A848IU56_9BACT</name>
<comment type="caution">
    <text evidence="1">The sequence shown here is derived from an EMBL/GenBank/DDBJ whole genome shotgun (WGS) entry which is preliminary data.</text>
</comment>
<organism evidence="1 2">
    <name type="scientific">Marinigracilibium pacificum</name>
    <dbReference type="NCBI Taxonomy" id="2729599"/>
    <lineage>
        <taxon>Bacteria</taxon>
        <taxon>Pseudomonadati</taxon>
        <taxon>Bacteroidota</taxon>
        <taxon>Cytophagia</taxon>
        <taxon>Cytophagales</taxon>
        <taxon>Flammeovirgaceae</taxon>
        <taxon>Marinigracilibium</taxon>
    </lineage>
</organism>
<keyword evidence="2" id="KW-1185">Reference proteome</keyword>
<dbReference type="EMBL" id="JABBNU010000002">
    <property type="protein sequence ID" value="NMM47266.1"/>
    <property type="molecule type" value="Genomic_DNA"/>
</dbReference>
<accession>A0A848IU56</accession>
<dbReference type="Proteomes" id="UP000559010">
    <property type="component" value="Unassembled WGS sequence"/>
</dbReference>